<evidence type="ECO:0000313" key="3">
    <source>
        <dbReference type="Proteomes" id="UP000198793"/>
    </source>
</evidence>
<evidence type="ECO:0000313" key="2">
    <source>
        <dbReference type="EMBL" id="SDO75225.1"/>
    </source>
</evidence>
<evidence type="ECO:0008006" key="4">
    <source>
        <dbReference type="Google" id="ProtNLM"/>
    </source>
</evidence>
<dbReference type="EMBL" id="FNIT01000012">
    <property type="protein sequence ID" value="SDO75225.1"/>
    <property type="molecule type" value="Genomic_DNA"/>
</dbReference>
<dbReference type="InterPro" id="IPR024524">
    <property type="entry name" value="DUF3800"/>
</dbReference>
<gene>
    <name evidence="2" type="ORF">SAMN05192530_11262</name>
</gene>
<protein>
    <recommendedName>
        <fullName evidence="4">DUF3800 domain-containing protein</fullName>
    </recommendedName>
</protein>
<dbReference type="Pfam" id="PF12686">
    <property type="entry name" value="DUF3800"/>
    <property type="match status" value="1"/>
</dbReference>
<reference evidence="2 3" key="1">
    <citation type="submission" date="2016-10" db="EMBL/GenBank/DDBJ databases">
        <authorList>
            <person name="de Groot N.N."/>
        </authorList>
    </citation>
    <scope>NUCLEOTIDE SEQUENCE [LARGE SCALE GENOMIC DNA]</scope>
    <source>
        <strain evidence="3">L7-484,KACC 16230,DSM 25025</strain>
    </source>
</reference>
<dbReference type="STRING" id="1166073.SAMN05192530_11262"/>
<name>A0A1H0M4C0_9HYPH</name>
<feature type="region of interest" description="Disordered" evidence="1">
    <location>
        <begin position="1"/>
        <end position="21"/>
    </location>
</feature>
<evidence type="ECO:0000256" key="1">
    <source>
        <dbReference type="SAM" id="MobiDB-lite"/>
    </source>
</evidence>
<accession>A0A1H0M4C0</accession>
<dbReference type="AlphaFoldDB" id="A0A1H0M4C0"/>
<dbReference type="Proteomes" id="UP000198793">
    <property type="component" value="Unassembled WGS sequence"/>
</dbReference>
<proteinExistence type="predicted"/>
<keyword evidence="3" id="KW-1185">Reference proteome</keyword>
<organism evidence="2 3">
    <name type="scientific">Aureimonas jatrophae</name>
    <dbReference type="NCBI Taxonomy" id="1166073"/>
    <lineage>
        <taxon>Bacteria</taxon>
        <taxon>Pseudomonadati</taxon>
        <taxon>Pseudomonadota</taxon>
        <taxon>Alphaproteobacteria</taxon>
        <taxon>Hyphomicrobiales</taxon>
        <taxon>Aurantimonadaceae</taxon>
        <taxon>Aureimonas</taxon>
    </lineage>
</organism>
<sequence length="297" mass="32236">MTMPGGSRQNVGGAIYVDDSGNPGAKSGSEFLPSSRKSWTAVIVPSSVASAVETGLTIFLDGVREQYGAEELHFTEIWSGTGIWKDISPGDRSEVFRWMGKMVHGFGLPVVHQTVSEITFDDHPDLKRSIVGDRSGDWSLDDIGQFGLLMLTSSVAGHLRKLAADAASDFTLPMPLYVDEGVLPAGLDRPLPNWRDAIEGPTAKFRRSTDVRGLQLADFAAFAITRSQWIISKRSAQPALSPADAVIMEAVGGMNVLNLPWYVGPPEELHSRNYDKWMGDDREAKGLPRHPSGQSAS</sequence>